<evidence type="ECO:0000313" key="8">
    <source>
        <dbReference type="Proteomes" id="UP001562354"/>
    </source>
</evidence>
<keyword evidence="8" id="KW-1185">Reference proteome</keyword>
<evidence type="ECO:0000256" key="1">
    <source>
        <dbReference type="ARBA" id="ARBA00005641"/>
    </source>
</evidence>
<evidence type="ECO:0000256" key="2">
    <source>
        <dbReference type="ARBA" id="ARBA00022801"/>
    </source>
</evidence>
<proteinExistence type="inferred from homology"/>
<accession>A0ABR3PAS1</accession>
<dbReference type="SUPFAM" id="SSF51445">
    <property type="entry name" value="(Trans)glycosidases"/>
    <property type="match status" value="1"/>
</dbReference>
<dbReference type="InterPro" id="IPR041036">
    <property type="entry name" value="GH5_C"/>
</dbReference>
<evidence type="ECO:0008006" key="9">
    <source>
        <dbReference type="Google" id="ProtNLM"/>
    </source>
</evidence>
<dbReference type="InterPro" id="IPR052066">
    <property type="entry name" value="Glycosphingolipid_Hydrolases"/>
</dbReference>
<evidence type="ECO:0000313" key="7">
    <source>
        <dbReference type="EMBL" id="KAL1303257.1"/>
    </source>
</evidence>
<dbReference type="InterPro" id="IPR013780">
    <property type="entry name" value="Glyco_hydro_b"/>
</dbReference>
<dbReference type="RefSeq" id="XP_069199532.1">
    <property type="nucleotide sequence ID" value="XM_069346658.1"/>
</dbReference>
<evidence type="ECO:0000259" key="6">
    <source>
        <dbReference type="Pfam" id="PF18564"/>
    </source>
</evidence>
<dbReference type="Pfam" id="PF18564">
    <property type="entry name" value="Glyco_hydro_5_C"/>
    <property type="match status" value="1"/>
</dbReference>
<feature type="domain" description="Glycoside hydrolase family 5" evidence="5">
    <location>
        <begin position="65"/>
        <end position="264"/>
    </location>
</feature>
<dbReference type="InterPro" id="IPR017853">
    <property type="entry name" value="GH"/>
</dbReference>
<feature type="domain" description="Glycoside hydrolase family 5 C-terminal" evidence="6">
    <location>
        <begin position="638"/>
        <end position="725"/>
    </location>
</feature>
<feature type="compositionally biased region" description="Polar residues" evidence="4">
    <location>
        <begin position="611"/>
        <end position="620"/>
    </location>
</feature>
<dbReference type="PANTHER" id="PTHR31308:SF5">
    <property type="entry name" value="ERGOSTERYL-BETA-GLUCOSIDASE"/>
    <property type="match status" value="1"/>
</dbReference>
<dbReference type="InterPro" id="IPR018087">
    <property type="entry name" value="Glyco_hydro_5_CS"/>
</dbReference>
<dbReference type="Pfam" id="PF00150">
    <property type="entry name" value="Cellulase"/>
    <property type="match status" value="1"/>
</dbReference>
<keyword evidence="2" id="KW-0378">Hydrolase</keyword>
<evidence type="ECO:0000256" key="4">
    <source>
        <dbReference type="SAM" id="MobiDB-lite"/>
    </source>
</evidence>
<comment type="similarity">
    <text evidence="1">Belongs to the glycosyl hydrolase 5 (cellulase A) family.</text>
</comment>
<feature type="compositionally biased region" description="Polar residues" evidence="4">
    <location>
        <begin position="573"/>
        <end position="603"/>
    </location>
</feature>
<reference evidence="7 8" key="1">
    <citation type="submission" date="2024-07" db="EMBL/GenBank/DDBJ databases">
        <title>Draft sequence of the Neodothiora populina.</title>
        <authorList>
            <person name="Drown D.D."/>
            <person name="Schuette U.S."/>
            <person name="Buechlein A.B."/>
            <person name="Rusch D.R."/>
            <person name="Winton L.W."/>
            <person name="Adams G.A."/>
        </authorList>
    </citation>
    <scope>NUCLEOTIDE SEQUENCE [LARGE SCALE GENOMIC DNA]</scope>
    <source>
        <strain evidence="7 8">CPC 39397</strain>
    </source>
</reference>
<keyword evidence="3" id="KW-0326">Glycosidase</keyword>
<dbReference type="Gene3D" id="2.60.40.1180">
    <property type="entry name" value="Golgi alpha-mannosidase II"/>
    <property type="match status" value="1"/>
</dbReference>
<evidence type="ECO:0000259" key="5">
    <source>
        <dbReference type="Pfam" id="PF00150"/>
    </source>
</evidence>
<comment type="caution">
    <text evidence="7">The sequence shown here is derived from an EMBL/GenBank/DDBJ whole genome shotgun (WGS) entry which is preliminary data.</text>
</comment>
<dbReference type="EMBL" id="JBFMKM010000010">
    <property type="protein sequence ID" value="KAL1303257.1"/>
    <property type="molecule type" value="Genomic_DNA"/>
</dbReference>
<name>A0ABR3PAS1_9PEZI</name>
<dbReference type="InterPro" id="IPR001547">
    <property type="entry name" value="Glyco_hydro_5"/>
</dbReference>
<protein>
    <recommendedName>
        <fullName evidence="9">Glycosyl hydrolase</fullName>
    </recommendedName>
</protein>
<gene>
    <name evidence="7" type="ORF">AAFC00_006671</name>
</gene>
<sequence>MSSLRLRIDGPVFRDPQNREVTLHGINVAGDAKYPRKPDQCSHVKEGFFDGDNVSFVGRPFSEDEAPEHFTRLRRWGYNTIRYIFTWEAIEHAGPGKYDDDFINDTIAILRLAKDYGFYVFMDPHQDVWSRYTGGSGAPMWTLYAAGLNPETFHTTQAAIVQNTWEDPSQFPKMAWATNYQRLACQTMLTLFFAGRDFAPKAKLDGVNIQDYLQDHFMAAMKHLAQKISDAGDIEDQVVIGWESMNEPNKGYIGWEDLSVWPADQNLRKHTSPTAWQCLLTGSGRAAEVETYEFGNLGPYKSGTALIDPQGTSAWLPADYDDSHYGWKRDPEWRLGECLWAQHGVWDPASDTLLKSAYFSKVPSSGDVISHDYYTNHYFMNHYRTYSRTIRSVFPKTIMFCQSCPFEVPPALKGTADDDPNMVFASHFYDGITLITKKWNRFWNVDVVGIMRGKYLSPAFAVKLGESAIRNCFRDQLSYLRQEGEEKMGVRPCVFTEIGIPYDMDDKYAYRTGNYISQTRAMDANHFALEGSGAAGFTLWTYVPSNSHYWGDNWNGEDLSIYSLDDRPLPITANTAESSSSQFDKTSPAYSDSRTSGEGSVSPETIKRTMSVDQMSTSRAPSVDSDSVGVRAAEAYVRPTPIYTHGRLQTHGFDLVNCTFTVTLTAEASTPGDVPTEMFLPEYHFPPGKTHIEVSGGKWSISVDENDGGLQQKLKWWHAEGEQKLTATGVKRRQGTAVGSADEDSYLEVCKQKACIVM</sequence>
<dbReference type="GeneID" id="95980370"/>
<dbReference type="PROSITE" id="PS00659">
    <property type="entry name" value="GLYCOSYL_HYDROL_F5"/>
    <property type="match status" value="1"/>
</dbReference>
<dbReference type="Gene3D" id="3.20.20.80">
    <property type="entry name" value="Glycosidases"/>
    <property type="match status" value="1"/>
</dbReference>
<feature type="region of interest" description="Disordered" evidence="4">
    <location>
        <begin position="573"/>
        <end position="626"/>
    </location>
</feature>
<organism evidence="7 8">
    <name type="scientific">Neodothiora populina</name>
    <dbReference type="NCBI Taxonomy" id="2781224"/>
    <lineage>
        <taxon>Eukaryota</taxon>
        <taxon>Fungi</taxon>
        <taxon>Dikarya</taxon>
        <taxon>Ascomycota</taxon>
        <taxon>Pezizomycotina</taxon>
        <taxon>Dothideomycetes</taxon>
        <taxon>Dothideomycetidae</taxon>
        <taxon>Dothideales</taxon>
        <taxon>Dothioraceae</taxon>
        <taxon>Neodothiora</taxon>
    </lineage>
</organism>
<dbReference type="Proteomes" id="UP001562354">
    <property type="component" value="Unassembled WGS sequence"/>
</dbReference>
<dbReference type="PANTHER" id="PTHR31308">
    <property type="match status" value="1"/>
</dbReference>
<evidence type="ECO:0000256" key="3">
    <source>
        <dbReference type="ARBA" id="ARBA00023295"/>
    </source>
</evidence>